<dbReference type="PANTHER" id="PTHR46498:SF1">
    <property type="entry name" value="GTP-BINDING PROTEIN 8"/>
    <property type="match status" value="1"/>
</dbReference>
<sequence length="591" mass="65145">MPEFACSACRQVLRSRLRRRLLHLQDGRRSLHISSNLKSERHNRTVESWYWETKPPTLRELAAAEHFFRYNRPFRQWTGETWRQDGAKRGPLQIPEVIFLGRSNVGKSSTINALAGEDLNRVSAVPGATKAMAAWAFAAKTPSGGAIAGWDGDVSTKLSLVDMPGYGFGSKALWGSSIMTYLIERKHIRRAFILLDTIHGIQEGDRHLIEILRGLAIPYQIVATKCDRLVEMKDYEGQVREALTTLRTQAQFDTTEEQKLALGEIICMGNLHASILKGKPPPKSKDIPFGVQNLQWAVLRAVGLDTYAVQKAQGQGALKNIATEEQPSMRIDYVPGVDLSPKTADPITIEEKPMPSETAGTKSSSSSSSLPDLSIEEFMREIMGARATPSAMPPTPPTPTKSTTDTDALPPWERLMQGYRNREQSRVQRQIPLRQPAYRSGLEGPEGGRYHPQQAVSSRSRLPPSLRFPEIPLRRAAPTAPTTTSTAAQPTRSAPPNTSSEGKVVLRGSDAFEAMMGSSEPAKSTSRTRGKQKKNKSKSGSKQAVQEPSRAQSARPALSGKGVLRGMDAFESMFSEPPRTKSAAKRRRRSG</sequence>
<dbReference type="Proteomes" id="UP001172681">
    <property type="component" value="Unassembled WGS sequence"/>
</dbReference>
<dbReference type="InterPro" id="IPR027417">
    <property type="entry name" value="P-loop_NTPase"/>
</dbReference>
<keyword evidence="8" id="KW-1185">Reference proteome</keyword>
<dbReference type="InterPro" id="IPR006073">
    <property type="entry name" value="GTP-bd"/>
</dbReference>
<evidence type="ECO:0000256" key="3">
    <source>
        <dbReference type="ARBA" id="ARBA00022842"/>
    </source>
</evidence>
<feature type="region of interest" description="Disordered" evidence="5">
    <location>
        <begin position="386"/>
        <end position="591"/>
    </location>
</feature>
<evidence type="ECO:0000256" key="5">
    <source>
        <dbReference type="SAM" id="MobiDB-lite"/>
    </source>
</evidence>
<feature type="compositionally biased region" description="Basic residues" evidence="5">
    <location>
        <begin position="526"/>
        <end position="539"/>
    </location>
</feature>
<accession>A0AA38XUZ8</accession>
<feature type="region of interest" description="Disordered" evidence="5">
    <location>
        <begin position="342"/>
        <end position="371"/>
    </location>
</feature>
<dbReference type="PROSITE" id="PS51706">
    <property type="entry name" value="G_ENGB"/>
    <property type="match status" value="1"/>
</dbReference>
<evidence type="ECO:0000313" key="7">
    <source>
        <dbReference type="EMBL" id="KAJ9623325.1"/>
    </source>
</evidence>
<keyword evidence="4" id="KW-0342">GTP-binding</keyword>
<dbReference type="GO" id="GO:0005525">
    <property type="term" value="F:GTP binding"/>
    <property type="evidence" value="ECO:0007669"/>
    <property type="project" value="UniProtKB-KW"/>
</dbReference>
<feature type="compositionally biased region" description="Basic residues" evidence="5">
    <location>
        <begin position="582"/>
        <end position="591"/>
    </location>
</feature>
<dbReference type="Gene3D" id="3.40.50.300">
    <property type="entry name" value="P-loop containing nucleotide triphosphate hydrolases"/>
    <property type="match status" value="1"/>
</dbReference>
<dbReference type="InterPro" id="IPR052279">
    <property type="entry name" value="EngB_GTPase"/>
</dbReference>
<dbReference type="EMBL" id="JAPDRN010000101">
    <property type="protein sequence ID" value="KAJ9623325.1"/>
    <property type="molecule type" value="Genomic_DNA"/>
</dbReference>
<dbReference type="GO" id="GO:0046872">
    <property type="term" value="F:metal ion binding"/>
    <property type="evidence" value="ECO:0007669"/>
    <property type="project" value="UniProtKB-KW"/>
</dbReference>
<evidence type="ECO:0000313" key="8">
    <source>
        <dbReference type="Proteomes" id="UP001172681"/>
    </source>
</evidence>
<dbReference type="AlphaFoldDB" id="A0AA38XUZ8"/>
<evidence type="ECO:0000256" key="1">
    <source>
        <dbReference type="ARBA" id="ARBA00022723"/>
    </source>
</evidence>
<reference evidence="7" key="1">
    <citation type="submission" date="2022-10" db="EMBL/GenBank/DDBJ databases">
        <title>Culturing micro-colonial fungi from biological soil crusts in the Mojave desert and describing Neophaeococcomyces mojavensis, and introducing the new genera and species Taxawa tesnikishii.</title>
        <authorList>
            <person name="Kurbessoian T."/>
            <person name="Stajich J.E."/>
        </authorList>
    </citation>
    <scope>NUCLEOTIDE SEQUENCE</scope>
    <source>
        <strain evidence="7">TK_35</strain>
    </source>
</reference>
<feature type="compositionally biased region" description="Low complexity" evidence="5">
    <location>
        <begin position="474"/>
        <end position="496"/>
    </location>
</feature>
<name>A0AA38XUZ8_9EURO</name>
<dbReference type="PANTHER" id="PTHR46498">
    <property type="entry name" value="GTP-BINDING PROTEIN 8"/>
    <property type="match status" value="1"/>
</dbReference>
<dbReference type="GO" id="GO:0005739">
    <property type="term" value="C:mitochondrion"/>
    <property type="evidence" value="ECO:0007669"/>
    <property type="project" value="TreeGrafter"/>
</dbReference>
<evidence type="ECO:0000256" key="2">
    <source>
        <dbReference type="ARBA" id="ARBA00022741"/>
    </source>
</evidence>
<feature type="domain" description="EngB-type G" evidence="6">
    <location>
        <begin position="93"/>
        <end position="268"/>
    </location>
</feature>
<dbReference type="InterPro" id="IPR030393">
    <property type="entry name" value="G_ENGB_dom"/>
</dbReference>
<proteinExistence type="predicted"/>
<evidence type="ECO:0000256" key="4">
    <source>
        <dbReference type="ARBA" id="ARBA00023134"/>
    </source>
</evidence>
<keyword evidence="1" id="KW-0479">Metal-binding</keyword>
<keyword evidence="2" id="KW-0547">Nucleotide-binding</keyword>
<comment type="caution">
    <text evidence="7">The sequence shown here is derived from an EMBL/GenBank/DDBJ whole genome shotgun (WGS) entry which is preliminary data.</text>
</comment>
<gene>
    <name evidence="7" type="ORF">H2204_011231</name>
</gene>
<dbReference type="Pfam" id="PF01926">
    <property type="entry name" value="MMR_HSR1"/>
    <property type="match status" value="1"/>
</dbReference>
<organism evidence="7 8">
    <name type="scientific">Knufia peltigerae</name>
    <dbReference type="NCBI Taxonomy" id="1002370"/>
    <lineage>
        <taxon>Eukaryota</taxon>
        <taxon>Fungi</taxon>
        <taxon>Dikarya</taxon>
        <taxon>Ascomycota</taxon>
        <taxon>Pezizomycotina</taxon>
        <taxon>Eurotiomycetes</taxon>
        <taxon>Chaetothyriomycetidae</taxon>
        <taxon>Chaetothyriales</taxon>
        <taxon>Trichomeriaceae</taxon>
        <taxon>Knufia</taxon>
    </lineage>
</organism>
<dbReference type="SUPFAM" id="SSF52540">
    <property type="entry name" value="P-loop containing nucleoside triphosphate hydrolases"/>
    <property type="match status" value="1"/>
</dbReference>
<evidence type="ECO:0000259" key="6">
    <source>
        <dbReference type="PROSITE" id="PS51706"/>
    </source>
</evidence>
<keyword evidence="3" id="KW-0460">Magnesium</keyword>
<feature type="compositionally biased region" description="Low complexity" evidence="5">
    <location>
        <begin position="457"/>
        <end position="467"/>
    </location>
</feature>
<protein>
    <recommendedName>
        <fullName evidence="6">EngB-type G domain-containing protein</fullName>
    </recommendedName>
</protein>